<proteinExistence type="predicted"/>
<name>A0ACB8U2Q3_9APHY</name>
<evidence type="ECO:0000313" key="1">
    <source>
        <dbReference type="EMBL" id="KAI0088578.1"/>
    </source>
</evidence>
<gene>
    <name evidence="1" type="ORF">BDY19DRAFT_172923</name>
</gene>
<comment type="caution">
    <text evidence="1">The sequence shown here is derived from an EMBL/GenBank/DDBJ whole genome shotgun (WGS) entry which is preliminary data.</text>
</comment>
<protein>
    <submittedName>
        <fullName evidence="1">Cytochrome P450</fullName>
    </submittedName>
</protein>
<evidence type="ECO:0000313" key="2">
    <source>
        <dbReference type="Proteomes" id="UP001055072"/>
    </source>
</evidence>
<keyword evidence="2" id="KW-1185">Reference proteome</keyword>
<sequence length="544" mass="61288">MPQNSSWNPLVLARYLGSHVGSFFNPKNVSQLVSTDVRLVSSVAVLVIAATWIFRSSLRRRYLTPGPPRHFLFGNLLQLPSRFVFKQFSAWTHEYGPIFSIDLLGQHIIVVGSNKTATDLLERRSHIYSNRTRLVMVDELLTQSTYLAFAQYGDLWRRLRRASHTSFNSRAVKSFEPFQTETAAHLALHMIGKPTAWEHNLEIFATSSMFSSVYGRSISPDSPYIKRSQQHITKIVASAAPGAHLCDLVPPLKLIPTWLAPWKRDALAWHEEESRMFETLYSEVEDKKKAGQEHHGFMAELIDGADKNGLTRKQLAWLAGSMVGAGADTTAVTLINFVLAMLHYPGAMRKAQAELDAVVGQGRPPTFDDMPNLPYIRAMVKETLRWRPIAPLAALHLSTEDDWYDGHFIPKGSTVIANIWDMNRDPAVYPDFDVYRPERFLDETGKVDIAPPDTHNMGHVSFGFGKRICIGLHFTNQTLFISIAMMLWALDFQPVLDKDSKPIIPSANVWHDEGLVVRPEAFGCRINPRFPEAQAILEASLMGI</sequence>
<reference evidence="1" key="1">
    <citation type="journal article" date="2021" name="Environ. Microbiol.">
        <title>Gene family expansions and transcriptome signatures uncover fungal adaptations to wood decay.</title>
        <authorList>
            <person name="Hage H."/>
            <person name="Miyauchi S."/>
            <person name="Viragh M."/>
            <person name="Drula E."/>
            <person name="Min B."/>
            <person name="Chaduli D."/>
            <person name="Navarro D."/>
            <person name="Favel A."/>
            <person name="Norest M."/>
            <person name="Lesage-Meessen L."/>
            <person name="Balint B."/>
            <person name="Merenyi Z."/>
            <person name="de Eugenio L."/>
            <person name="Morin E."/>
            <person name="Martinez A.T."/>
            <person name="Baldrian P."/>
            <person name="Stursova M."/>
            <person name="Martinez M.J."/>
            <person name="Novotny C."/>
            <person name="Magnuson J.K."/>
            <person name="Spatafora J.W."/>
            <person name="Maurice S."/>
            <person name="Pangilinan J."/>
            <person name="Andreopoulos W."/>
            <person name="LaButti K."/>
            <person name="Hundley H."/>
            <person name="Na H."/>
            <person name="Kuo A."/>
            <person name="Barry K."/>
            <person name="Lipzen A."/>
            <person name="Henrissat B."/>
            <person name="Riley R."/>
            <person name="Ahrendt S."/>
            <person name="Nagy L.G."/>
            <person name="Grigoriev I.V."/>
            <person name="Martin F."/>
            <person name="Rosso M.N."/>
        </authorList>
    </citation>
    <scope>NUCLEOTIDE SEQUENCE</scope>
    <source>
        <strain evidence="1">CBS 384.51</strain>
    </source>
</reference>
<dbReference type="Proteomes" id="UP001055072">
    <property type="component" value="Unassembled WGS sequence"/>
</dbReference>
<dbReference type="EMBL" id="MU274913">
    <property type="protein sequence ID" value="KAI0088578.1"/>
    <property type="molecule type" value="Genomic_DNA"/>
</dbReference>
<accession>A0ACB8U2Q3</accession>
<organism evidence="1 2">
    <name type="scientific">Irpex rosettiformis</name>
    <dbReference type="NCBI Taxonomy" id="378272"/>
    <lineage>
        <taxon>Eukaryota</taxon>
        <taxon>Fungi</taxon>
        <taxon>Dikarya</taxon>
        <taxon>Basidiomycota</taxon>
        <taxon>Agaricomycotina</taxon>
        <taxon>Agaricomycetes</taxon>
        <taxon>Polyporales</taxon>
        <taxon>Irpicaceae</taxon>
        <taxon>Irpex</taxon>
    </lineage>
</organism>